<dbReference type="InterPro" id="IPR010071">
    <property type="entry name" value="AA_adenyl_dom"/>
</dbReference>
<dbReference type="InterPro" id="IPR045851">
    <property type="entry name" value="AMP-bd_C_sf"/>
</dbReference>
<dbReference type="InterPro" id="IPR020845">
    <property type="entry name" value="AMP-binding_CS"/>
</dbReference>
<dbReference type="FunFam" id="3.30.300.30:FF:000010">
    <property type="entry name" value="Enterobactin synthetase component F"/>
    <property type="match status" value="1"/>
</dbReference>
<dbReference type="PANTHER" id="PTHR45527">
    <property type="entry name" value="NONRIBOSOMAL PEPTIDE SYNTHETASE"/>
    <property type="match status" value="1"/>
</dbReference>
<dbReference type="Gene3D" id="1.10.1200.10">
    <property type="entry name" value="ACP-like"/>
    <property type="match status" value="1"/>
</dbReference>
<keyword evidence="6" id="KW-1185">Reference proteome</keyword>
<dbReference type="GO" id="GO:0005829">
    <property type="term" value="C:cytosol"/>
    <property type="evidence" value="ECO:0007669"/>
    <property type="project" value="TreeGrafter"/>
</dbReference>
<dbReference type="Gene3D" id="3.30.559.10">
    <property type="entry name" value="Chloramphenicol acetyltransferase-like domain"/>
    <property type="match status" value="1"/>
</dbReference>
<dbReference type="RefSeq" id="WP_091676752.1">
    <property type="nucleotide sequence ID" value="NZ_FOSN01000001.1"/>
</dbReference>
<feature type="domain" description="Carrier" evidence="4">
    <location>
        <begin position="982"/>
        <end position="1058"/>
    </location>
</feature>
<dbReference type="InterPro" id="IPR000873">
    <property type="entry name" value="AMP-dep_synth/lig_dom"/>
</dbReference>
<dbReference type="PROSITE" id="PS00455">
    <property type="entry name" value="AMP_BINDING"/>
    <property type="match status" value="1"/>
</dbReference>
<dbReference type="Pfam" id="PF00550">
    <property type="entry name" value="PP-binding"/>
    <property type="match status" value="1"/>
</dbReference>
<dbReference type="Gene3D" id="3.30.559.30">
    <property type="entry name" value="Nonribosomal peptide synthetase, condensation domain"/>
    <property type="match status" value="1"/>
</dbReference>
<evidence type="ECO:0000313" key="5">
    <source>
        <dbReference type="EMBL" id="SFK03410.1"/>
    </source>
</evidence>
<organism evidence="5 6">
    <name type="scientific">Methylocapsa palsarum</name>
    <dbReference type="NCBI Taxonomy" id="1612308"/>
    <lineage>
        <taxon>Bacteria</taxon>
        <taxon>Pseudomonadati</taxon>
        <taxon>Pseudomonadota</taxon>
        <taxon>Alphaproteobacteria</taxon>
        <taxon>Hyphomicrobiales</taxon>
        <taxon>Beijerinckiaceae</taxon>
        <taxon>Methylocapsa</taxon>
    </lineage>
</organism>
<dbReference type="FunFam" id="3.40.50.980:FF:000001">
    <property type="entry name" value="Non-ribosomal peptide synthetase"/>
    <property type="match status" value="1"/>
</dbReference>
<dbReference type="STRING" id="1612308.SAMN05444581_101402"/>
<dbReference type="InterPro" id="IPR023213">
    <property type="entry name" value="CAT-like_dom_sf"/>
</dbReference>
<evidence type="ECO:0000259" key="4">
    <source>
        <dbReference type="PROSITE" id="PS50075"/>
    </source>
</evidence>
<accession>A0A1I3W7L2</accession>
<evidence type="ECO:0000256" key="1">
    <source>
        <dbReference type="ARBA" id="ARBA00001957"/>
    </source>
</evidence>
<name>A0A1I3W7L2_9HYPH</name>
<dbReference type="InterPro" id="IPR001031">
    <property type="entry name" value="Thioesterase"/>
</dbReference>
<dbReference type="PROSITE" id="PS00012">
    <property type="entry name" value="PHOSPHOPANTETHEINE"/>
    <property type="match status" value="1"/>
</dbReference>
<dbReference type="CDD" id="cd17649">
    <property type="entry name" value="A_NRPS_PvdJ-like"/>
    <property type="match status" value="1"/>
</dbReference>
<dbReference type="PROSITE" id="PS50075">
    <property type="entry name" value="CARRIER"/>
    <property type="match status" value="1"/>
</dbReference>
<dbReference type="Pfam" id="PF00668">
    <property type="entry name" value="Condensation"/>
    <property type="match status" value="1"/>
</dbReference>
<dbReference type="Pfam" id="PF00501">
    <property type="entry name" value="AMP-binding"/>
    <property type="match status" value="1"/>
</dbReference>
<dbReference type="GO" id="GO:0009366">
    <property type="term" value="C:enterobactin synthetase complex"/>
    <property type="evidence" value="ECO:0007669"/>
    <property type="project" value="TreeGrafter"/>
</dbReference>
<gene>
    <name evidence="5" type="ORF">SAMN05444581_101402</name>
</gene>
<dbReference type="Proteomes" id="UP000198755">
    <property type="component" value="Unassembled WGS sequence"/>
</dbReference>
<reference evidence="5 6" key="1">
    <citation type="submission" date="2016-10" db="EMBL/GenBank/DDBJ databases">
        <authorList>
            <person name="de Groot N.N."/>
        </authorList>
    </citation>
    <scope>NUCLEOTIDE SEQUENCE [LARGE SCALE GENOMIC DNA]</scope>
    <source>
        <strain evidence="5 6">NE2</strain>
    </source>
</reference>
<keyword evidence="3" id="KW-0597">Phosphoprotein</keyword>
<dbReference type="Gene3D" id="3.40.50.1820">
    <property type="entry name" value="alpha/beta hydrolase"/>
    <property type="match status" value="1"/>
</dbReference>
<dbReference type="SUPFAM" id="SSF52777">
    <property type="entry name" value="CoA-dependent acyltransferases"/>
    <property type="match status" value="2"/>
</dbReference>
<comment type="cofactor">
    <cofactor evidence="1">
        <name>pantetheine 4'-phosphate</name>
        <dbReference type="ChEBI" id="CHEBI:47942"/>
    </cofactor>
</comment>
<dbReference type="GO" id="GO:0043041">
    <property type="term" value="P:amino acid activation for nonribosomal peptide biosynthetic process"/>
    <property type="evidence" value="ECO:0007669"/>
    <property type="project" value="TreeGrafter"/>
</dbReference>
<dbReference type="PANTHER" id="PTHR45527:SF1">
    <property type="entry name" value="FATTY ACID SYNTHASE"/>
    <property type="match status" value="1"/>
</dbReference>
<dbReference type="GO" id="GO:0031177">
    <property type="term" value="F:phosphopantetheine binding"/>
    <property type="evidence" value="ECO:0007669"/>
    <property type="project" value="TreeGrafter"/>
</dbReference>
<evidence type="ECO:0000313" key="6">
    <source>
        <dbReference type="Proteomes" id="UP000198755"/>
    </source>
</evidence>
<evidence type="ECO:0000256" key="2">
    <source>
        <dbReference type="ARBA" id="ARBA00022450"/>
    </source>
</evidence>
<dbReference type="InterPro" id="IPR001242">
    <property type="entry name" value="Condensation_dom"/>
</dbReference>
<sequence>MNIAASIEPSQKESPCWSSPADAPLTLAQRRVWSLSQIGGDHVMGAYCIKFHIQGLLDVDAAMRAIRLLGARHGALQTRFLRSAGGRIDQQIDARPLEARFIDLSSNEKSRRDEEAQSQIQSDACFDLSDGPPAHALLLRFAQDEYLIALTIHPIVCDAASLRVIGHDFANFLSAESRDETPRQPTLGQDVGFGAAEQKWLRSEACGTALNFWRNHIPRGPATAIFPTRHQNLREQTDGRGCYDFTLRQESSRGLRQLENHIRRPVSILLLTAFSVLVSRYNLQCGATLGLVIENREDAARRAEVGRFEDVVPLLVRLTTGLTFSQAAQQMATALAEATAHQTPFERIAQEISDRDGEAVGSFIQALFEHRGPVSFASALSPGFTIDRVETSGSRADAPIVLTTQENADGTITGRINFADGLFDPKIIQRAATHFIRIIDAATADPDIALRDIQLLNAEELDDLSAPYPDAECDDVRPIHEIIAAQAQRQPEAPAIYHGESCWRHGELDKAANRLAHQLRELGAGSEICVGIALRRSPEAIMAILAVLKAGAAFVPIDPDHPQVRIRHMLKDAGVTIVLTENALRRLIPDDVDVTILAIDQAGPDLPVHAPDAVIAPHQLAYVIYTSGSTGAPKGVAVEHGPLSRHCQSTVRVYEMNAQSCELAFLPFSSDGGHERWITPLMVGGSVVLPDRLWTPEETFAAMRRHGVNNASFPTAYLQHLAEWAATTGSAPPLRLYSFGGEGLPQKTFDLLSSALKAQWLINGYGPTETIMTPMVWKVRAGAGFEGLYAPIGRAVGRRRIYILDKDLNPAPIGVTGELYIGGDGVARGYVGNPALTAERFVKDPFGGADGRLYRSGDLARWRDDGSVEFIGRSDHQVKLRGFRIELGEIETALRAEPNVSECAVILLTESGRQPALVAYVVPAKGTTLDPVGLRKNLARQLPDYMTPSAVLIMDRLPLNANAKLDRAALPSPAASGQDLAPPTTKWEEALVRIWRDVLGLSEIGVTQNFFEIGGNSIAALRILSKIKLLHPDTSVSIADLFNHQDIRALAPLVDSKRARSAEAEIIRLRANGDKPTLYCFPGLLVSTREYMRLVDYLGPDQPATGFLCYSLSEDKKIDASVEEITARYADRIRSESKGRPCFFLGWSWGGLLAYEAARMLKDDIDLRLIAMVDVCDMDTDFAVGAVPAFKPGERDELQRRIIGWLVETRMRADWDRLLGSMDAQAYDQFLRFVGNSEEDLPTDGPDIGSREHTFWVLIDNALIFRRYHMKPFDCPISSWAAEDSLNRGLNLIDWRSLSREARAAEIIPGTTHLHIIGATAFHARLALHIDEAFDLSKREPAKTKANDFFQMTRGSRL</sequence>
<dbReference type="GO" id="GO:0047527">
    <property type="term" value="F:2,3-dihydroxybenzoate-serine ligase activity"/>
    <property type="evidence" value="ECO:0007669"/>
    <property type="project" value="TreeGrafter"/>
</dbReference>
<dbReference type="InterPro" id="IPR025110">
    <property type="entry name" value="AMP-bd_C"/>
</dbReference>
<protein>
    <submittedName>
        <fullName evidence="5">Amino acid adenylation domain-containing protein</fullName>
    </submittedName>
</protein>
<dbReference type="SUPFAM" id="SSF47336">
    <property type="entry name" value="ACP-like"/>
    <property type="match status" value="1"/>
</dbReference>
<evidence type="ECO:0000256" key="3">
    <source>
        <dbReference type="ARBA" id="ARBA00022553"/>
    </source>
</evidence>
<dbReference type="Pfam" id="PF13193">
    <property type="entry name" value="AMP-binding_C"/>
    <property type="match status" value="1"/>
</dbReference>
<dbReference type="Gene3D" id="3.40.50.980">
    <property type="match status" value="2"/>
</dbReference>
<keyword evidence="2" id="KW-0596">Phosphopantetheine</keyword>
<dbReference type="NCBIfam" id="TIGR01733">
    <property type="entry name" value="AA-adenyl-dom"/>
    <property type="match status" value="1"/>
</dbReference>
<dbReference type="GO" id="GO:0009239">
    <property type="term" value="P:enterobactin biosynthetic process"/>
    <property type="evidence" value="ECO:0007669"/>
    <property type="project" value="TreeGrafter"/>
</dbReference>
<dbReference type="EMBL" id="FOSN01000001">
    <property type="protein sequence ID" value="SFK03410.1"/>
    <property type="molecule type" value="Genomic_DNA"/>
</dbReference>
<proteinExistence type="predicted"/>
<dbReference type="SUPFAM" id="SSF53474">
    <property type="entry name" value="alpha/beta-Hydrolases"/>
    <property type="match status" value="1"/>
</dbReference>
<dbReference type="Gene3D" id="3.30.300.30">
    <property type="match status" value="1"/>
</dbReference>
<dbReference type="Pfam" id="PF00975">
    <property type="entry name" value="Thioesterase"/>
    <property type="match status" value="1"/>
</dbReference>
<dbReference type="Gene3D" id="2.30.38.10">
    <property type="entry name" value="Luciferase, Domain 3"/>
    <property type="match status" value="1"/>
</dbReference>
<dbReference type="InterPro" id="IPR029058">
    <property type="entry name" value="AB_hydrolase_fold"/>
</dbReference>
<dbReference type="FunFam" id="2.30.38.10:FF:000001">
    <property type="entry name" value="Non-ribosomal peptide synthetase PvdI"/>
    <property type="match status" value="1"/>
</dbReference>
<dbReference type="OrthoDB" id="9803968at2"/>
<dbReference type="InterPro" id="IPR006162">
    <property type="entry name" value="Ppantetheine_attach_site"/>
</dbReference>
<dbReference type="SUPFAM" id="SSF56801">
    <property type="entry name" value="Acetyl-CoA synthetase-like"/>
    <property type="match status" value="1"/>
</dbReference>
<dbReference type="InterPro" id="IPR009081">
    <property type="entry name" value="PP-bd_ACP"/>
</dbReference>
<dbReference type="InterPro" id="IPR036736">
    <property type="entry name" value="ACP-like_sf"/>
</dbReference>